<proteinExistence type="predicted"/>
<feature type="region of interest" description="Disordered" evidence="1">
    <location>
        <begin position="17"/>
        <end position="83"/>
    </location>
</feature>
<organism evidence="2 3">
    <name type="scientific">Ditylenchus dipsaci</name>
    <dbReference type="NCBI Taxonomy" id="166011"/>
    <lineage>
        <taxon>Eukaryota</taxon>
        <taxon>Metazoa</taxon>
        <taxon>Ecdysozoa</taxon>
        <taxon>Nematoda</taxon>
        <taxon>Chromadorea</taxon>
        <taxon>Rhabditida</taxon>
        <taxon>Tylenchina</taxon>
        <taxon>Tylenchomorpha</taxon>
        <taxon>Sphaerularioidea</taxon>
        <taxon>Anguinidae</taxon>
        <taxon>Anguininae</taxon>
        <taxon>Ditylenchus</taxon>
    </lineage>
</organism>
<dbReference type="AlphaFoldDB" id="A0A915DVU9"/>
<dbReference type="WBParaSite" id="jg24036">
    <property type="protein sequence ID" value="jg24036"/>
    <property type="gene ID" value="jg24036"/>
</dbReference>
<feature type="compositionally biased region" description="Polar residues" evidence="1">
    <location>
        <begin position="32"/>
        <end position="48"/>
    </location>
</feature>
<dbReference type="Proteomes" id="UP000887574">
    <property type="component" value="Unplaced"/>
</dbReference>
<name>A0A915DVU9_9BILA</name>
<evidence type="ECO:0000313" key="3">
    <source>
        <dbReference type="WBParaSite" id="jg24036"/>
    </source>
</evidence>
<sequence>MRRAKVGQKNVRIYKNDEFFDLKIAKLPPPTSESAKSSPDKQATSSAPTRKRTGQNAEEKTAADKSATNTENHHFRSKEVRDH</sequence>
<keyword evidence="2" id="KW-1185">Reference proteome</keyword>
<feature type="compositionally biased region" description="Basic and acidic residues" evidence="1">
    <location>
        <begin position="71"/>
        <end position="83"/>
    </location>
</feature>
<reference evidence="3" key="1">
    <citation type="submission" date="2022-11" db="UniProtKB">
        <authorList>
            <consortium name="WormBaseParasite"/>
        </authorList>
    </citation>
    <scope>IDENTIFICATION</scope>
</reference>
<evidence type="ECO:0000256" key="1">
    <source>
        <dbReference type="SAM" id="MobiDB-lite"/>
    </source>
</evidence>
<protein>
    <submittedName>
        <fullName evidence="3">Uncharacterized protein</fullName>
    </submittedName>
</protein>
<evidence type="ECO:0000313" key="2">
    <source>
        <dbReference type="Proteomes" id="UP000887574"/>
    </source>
</evidence>
<accession>A0A915DVU9</accession>